<sequence length="340" mass="38126">MAAPLQYSLLLLPFLCLFLALAFSSGEADRKVPAIFIFGDSSADVGNNKYLSGGKNITNNFLPYGIDYPSTNGRNATGRYSNGYNGADVLAHKHTNHKPKYRSPPPYLSLKIDNHTKEINITQAKKNGINFASGGSTLLWESNCSVISMTQQMEDFRNFWLQLNETMSSQQIDQLLSKSLFFISIGDNDIGAFLHEAFPNYDIKFPSFISNLTATYGNHLKDLYKLGGRKFGIANFVPIGYIPKVKERCNHELEVLMNNLSSTLPGMKYSIGSSYDVFMKIIDNPGALDRRQYLFWDDVHPTEATTRVFGDLVYNGSTEYASPINFKELAEDDNDLISMY</sequence>
<proteinExistence type="predicted"/>
<evidence type="ECO:0000313" key="1">
    <source>
        <dbReference type="EMBL" id="KAH7690170.1"/>
    </source>
</evidence>
<name>A0ACB7WPW8_DIOAL</name>
<accession>A0ACB7WPW8</accession>
<protein>
    <submittedName>
        <fullName evidence="1">GDSL lipase/esterase protein</fullName>
    </submittedName>
</protein>
<reference evidence="2" key="1">
    <citation type="journal article" date="2022" name="Nat. Commun.">
        <title>Chromosome evolution and the genetic basis of agronomically important traits in greater yam.</title>
        <authorList>
            <person name="Bredeson J.V."/>
            <person name="Lyons J.B."/>
            <person name="Oniyinde I.O."/>
            <person name="Okereke N.R."/>
            <person name="Kolade O."/>
            <person name="Nnabue I."/>
            <person name="Nwadili C.O."/>
            <person name="Hribova E."/>
            <person name="Parker M."/>
            <person name="Nwogha J."/>
            <person name="Shu S."/>
            <person name="Carlson J."/>
            <person name="Kariba R."/>
            <person name="Muthemba S."/>
            <person name="Knop K."/>
            <person name="Barton G.J."/>
            <person name="Sherwood A.V."/>
            <person name="Lopez-Montes A."/>
            <person name="Asiedu R."/>
            <person name="Jamnadass R."/>
            <person name="Muchugi A."/>
            <person name="Goodstein D."/>
            <person name="Egesi C.N."/>
            <person name="Featherston J."/>
            <person name="Asfaw A."/>
            <person name="Simpson G.G."/>
            <person name="Dolezel J."/>
            <person name="Hendre P.S."/>
            <person name="Van Deynze A."/>
            <person name="Kumar P.L."/>
            <person name="Obidiegwu J.E."/>
            <person name="Bhattacharjee R."/>
            <person name="Rokhsar D.S."/>
        </authorList>
    </citation>
    <scope>NUCLEOTIDE SEQUENCE [LARGE SCALE GENOMIC DNA]</scope>
    <source>
        <strain evidence="2">cv. TDa95/00328</strain>
    </source>
</reference>
<dbReference type="Proteomes" id="UP000827976">
    <property type="component" value="Chromosome 2"/>
</dbReference>
<organism evidence="1 2">
    <name type="scientific">Dioscorea alata</name>
    <name type="common">Purple yam</name>
    <dbReference type="NCBI Taxonomy" id="55571"/>
    <lineage>
        <taxon>Eukaryota</taxon>
        <taxon>Viridiplantae</taxon>
        <taxon>Streptophyta</taxon>
        <taxon>Embryophyta</taxon>
        <taxon>Tracheophyta</taxon>
        <taxon>Spermatophyta</taxon>
        <taxon>Magnoliopsida</taxon>
        <taxon>Liliopsida</taxon>
        <taxon>Dioscoreales</taxon>
        <taxon>Dioscoreaceae</taxon>
        <taxon>Dioscorea</taxon>
    </lineage>
</organism>
<evidence type="ECO:0000313" key="2">
    <source>
        <dbReference type="Proteomes" id="UP000827976"/>
    </source>
</evidence>
<gene>
    <name evidence="1" type="ORF">IHE45_02G027700</name>
</gene>
<keyword evidence="2" id="KW-1185">Reference proteome</keyword>
<dbReference type="EMBL" id="CM037012">
    <property type="protein sequence ID" value="KAH7690170.1"/>
    <property type="molecule type" value="Genomic_DNA"/>
</dbReference>
<comment type="caution">
    <text evidence="1">The sequence shown here is derived from an EMBL/GenBank/DDBJ whole genome shotgun (WGS) entry which is preliminary data.</text>
</comment>